<organism evidence="1 2">
    <name type="scientific">Klebsiella phage Miami</name>
    <dbReference type="NCBI Taxonomy" id="2767581"/>
    <lineage>
        <taxon>Viruses</taxon>
        <taxon>Duplodnaviria</taxon>
        <taxon>Heunggongvirae</taxon>
        <taxon>Uroviricota</taxon>
        <taxon>Caudoviricetes</taxon>
        <taxon>Chimalliviridae</taxon>
        <taxon>Miamivirus</taxon>
        <taxon>Miamivirus miami</taxon>
    </lineage>
</organism>
<evidence type="ECO:0000313" key="1">
    <source>
        <dbReference type="EMBL" id="QPB09152.1"/>
    </source>
</evidence>
<reference evidence="1 2" key="1">
    <citation type="submission" date="2020-07" db="EMBL/GenBank/DDBJ databases">
        <title>Complete genome sequence of Klebsiella pneumoniae phage Miami.</title>
        <authorList>
            <person name="Mora D.A."/>
            <person name="Lessor L."/>
            <person name="Gill J."/>
            <person name="Liu M."/>
        </authorList>
    </citation>
    <scope>NUCLEOTIDE SEQUENCE [LARGE SCALE GENOMIC DNA]</scope>
</reference>
<sequence>MSDFKILSFDPRGDNADNLLTEQVTLDDTTLDYIKPDYSPFYSNTVVITDKDGQVRNEGTDYVLEGLVVPLVKTSGKDVKAYIRIVNTELYAKSPLSIRYHSCGINHFPRDMVKNTPTGSEGNNLPVDWNTQVLGKPDSYPFKPHIHNVETEIAAWTDLADEIEEIYQYRKNHILSKYQELKGLSDAVWTATDLTAKQLRDNVMNHDRDLDNPHDVDAADVLLGNVDNFATATANDELLGSADKFSTPLGAQSILNNSLQSTDSYHHIGRLPLSYYGTDFYIPPPIEGDFKGMWTNCETAGFCLEDNGTLMMLANASDGKHNGLFYTTIENWDSTNPKVRYTGYPYQWGNLDYRKLNAIVEGSGKDVMIVGNRVSQDWYITLTKGTFDPAKHNLHKISFDTTPPGMWDNYVVNERFPWFDISKVFVAGNYVWLMYLNHQYFSNELRMAKDLYFYRIPLSAFDTDGPLVFQAVTLTSAHNVFGTLFSNVKPLRMTDPVKKSNGYYNNSWCRTSLDLTSSFQWIKSVIIPTDYDTTSNKKLIYLETRMHDYYYNGSVYSFYSPALQFIYIFDPDNNTFLLHPDSGRNYLIDLGNTSNNPQRVEGRMGNGDDWVNIGRNQRPSIYAMNGYILKSQINQTYTTFKLKTDLLSWFKDPYSGATGGTNALTVVKKSYPMVEPPGAVQSSYFDGAEIYGVYGPLPSSSTNVATKMGLYLRTGLGDYANHPEMRWDNTNLMIRLPSNQDFKIAGGGNYARCSVTGDAAALTAAGTTIGWTGFSVYEDRGVFDKFTNWPAQPSNQVALPGNITWDTSVPGVATAQVNSTVNYPTTIINQIKAVLTNGIGATKYSSFTLYDFTYSPFADVYSVATLFYTKPGSAGLWTRFILFKPTVTTSGTVKTVTAYSVLYNSGEVVNDGPRFFANIDMSYSRGFDTYPIVEVYVNRTTGIHYYNIYPGVCFYPAGSTGAYAVSYIVQSRIQLQRATSNNAITVTENTTRPTWYNDEYYVTMIPKVGRVTVYGIDVLTEMANTGSIATVNGTRYVTAHTYPADNWYVYFTNAINVTIEGGSYLMPTGSISLYDIVSNPVDKTFYVYIRLNGTKAEYFVTTKKLYVSSKMLFVATITTNDKGISSIDLLQPMMVGDLVLSNVRRGQAIPVVDGSLGQEATVVWKRSQDN</sequence>
<dbReference type="EMBL" id="MT701590">
    <property type="protein sequence ID" value="QPB09152.1"/>
    <property type="molecule type" value="Genomic_DNA"/>
</dbReference>
<gene>
    <name evidence="1" type="ORF">CPT_Miami_057</name>
</gene>
<accession>A0A873WJF5</accession>
<protein>
    <submittedName>
        <fullName evidence="1">Putative structural protein</fullName>
    </submittedName>
</protein>
<evidence type="ECO:0000313" key="2">
    <source>
        <dbReference type="Proteomes" id="UP000662782"/>
    </source>
</evidence>
<dbReference type="Proteomes" id="UP000662782">
    <property type="component" value="Segment"/>
</dbReference>
<name>A0A873WJF5_9CAUD</name>
<proteinExistence type="predicted"/>
<keyword evidence="2" id="KW-1185">Reference proteome</keyword>